<gene>
    <name evidence="1" type="ORF">EA660_07970</name>
</gene>
<dbReference type="AlphaFoldDB" id="A0A4Q8LAP3"/>
<dbReference type="EMBL" id="SHMC01000003">
    <property type="protein sequence ID" value="TAA25389.1"/>
    <property type="molecule type" value="Genomic_DNA"/>
</dbReference>
<evidence type="ECO:0000313" key="2">
    <source>
        <dbReference type="Proteomes" id="UP000292627"/>
    </source>
</evidence>
<accession>A0A4Q8LAP3</accession>
<dbReference type="Proteomes" id="UP000292627">
    <property type="component" value="Unassembled WGS sequence"/>
</dbReference>
<organism evidence="1 2">
    <name type="scientific">Pseudoxanthomonas winnipegensis</name>
    <dbReference type="NCBI Taxonomy" id="2480810"/>
    <lineage>
        <taxon>Bacteria</taxon>
        <taxon>Pseudomonadati</taxon>
        <taxon>Pseudomonadota</taxon>
        <taxon>Gammaproteobacteria</taxon>
        <taxon>Lysobacterales</taxon>
        <taxon>Lysobacteraceae</taxon>
        <taxon>Pseudoxanthomonas</taxon>
    </lineage>
</organism>
<evidence type="ECO:0000313" key="1">
    <source>
        <dbReference type="EMBL" id="TAA25389.1"/>
    </source>
</evidence>
<dbReference type="OrthoDB" id="8795416at2"/>
<reference evidence="1 2" key="1">
    <citation type="submission" date="2019-02" db="EMBL/GenBank/DDBJ databases">
        <title>WGS of Pseudoxanthomonas species novum from clinical isolates.</title>
        <authorList>
            <person name="Bernier A.-M."/>
            <person name="Bernard K."/>
            <person name="Vachon A."/>
        </authorList>
    </citation>
    <scope>NUCLEOTIDE SEQUENCE [LARGE SCALE GENOMIC DNA]</scope>
    <source>
        <strain evidence="1 2">NML171200</strain>
    </source>
</reference>
<dbReference type="RefSeq" id="WP_130551024.1">
    <property type="nucleotide sequence ID" value="NZ_SHMC01000003.1"/>
</dbReference>
<name>A0A4Q8LAP3_9GAMM</name>
<sequence>MNHAVLNFPNGKAEVLFAGYGESFDPSIERTEMERGMPKQRVINSQVLMKVRATLFFRTAADQQAFEDWYFDVLKRIGSFQMEHPRTGVMTEMRFENASIGDLVPLHTQFRLSKRDVVFEYLR</sequence>
<protein>
    <submittedName>
        <fullName evidence="1">Uncharacterized protein</fullName>
    </submittedName>
</protein>
<comment type="caution">
    <text evidence="1">The sequence shown here is derived from an EMBL/GenBank/DDBJ whole genome shotgun (WGS) entry which is preliminary data.</text>
</comment>
<proteinExistence type="predicted"/>